<keyword evidence="9" id="KW-1185">Reference proteome</keyword>
<dbReference type="RefSeq" id="WP_110323938.1">
    <property type="nucleotide sequence ID" value="NZ_QJKD01000008.1"/>
</dbReference>
<feature type="transmembrane region" description="Helical" evidence="6">
    <location>
        <begin position="195"/>
        <end position="216"/>
    </location>
</feature>
<evidence type="ECO:0000256" key="3">
    <source>
        <dbReference type="ARBA" id="ARBA00022692"/>
    </source>
</evidence>
<evidence type="ECO:0000256" key="6">
    <source>
        <dbReference type="SAM" id="Phobius"/>
    </source>
</evidence>
<feature type="transmembrane region" description="Helical" evidence="6">
    <location>
        <begin position="267"/>
        <end position="289"/>
    </location>
</feature>
<dbReference type="SUPFAM" id="SSF82866">
    <property type="entry name" value="Multidrug efflux transporter AcrB transmembrane domain"/>
    <property type="match status" value="2"/>
</dbReference>
<comment type="caution">
    <text evidence="8">The sequence shown here is derived from an EMBL/GenBank/DDBJ whole genome shotgun (WGS) entry which is preliminary data.</text>
</comment>
<accession>A0A2V3YGF8</accession>
<proteinExistence type="predicted"/>
<dbReference type="Gene3D" id="1.20.1640.10">
    <property type="entry name" value="Multidrug efflux transporter AcrB transmembrane domain"/>
    <property type="match status" value="2"/>
</dbReference>
<feature type="transmembrane region" description="Helical" evidence="6">
    <location>
        <begin position="228"/>
        <end position="246"/>
    </location>
</feature>
<feature type="transmembrane region" description="Helical" evidence="6">
    <location>
        <begin position="295"/>
        <end position="322"/>
    </location>
</feature>
<feature type="transmembrane region" description="Helical" evidence="6">
    <location>
        <begin position="728"/>
        <end position="745"/>
    </location>
</feature>
<feature type="domain" description="Membrane transport protein MMPL" evidence="7">
    <location>
        <begin position="151"/>
        <end position="331"/>
    </location>
</feature>
<reference evidence="8 9" key="1">
    <citation type="submission" date="2018-05" db="EMBL/GenBank/DDBJ databases">
        <title>Genomic Encyclopedia of Type Strains, Phase IV (KMG-IV): sequencing the most valuable type-strain genomes for metagenomic binning, comparative biology and taxonomic classification.</title>
        <authorList>
            <person name="Goeker M."/>
        </authorList>
    </citation>
    <scope>NUCLEOTIDE SEQUENCE [LARGE SCALE GENOMIC DNA]</scope>
    <source>
        <strain evidence="8 9">DSM 24995</strain>
    </source>
</reference>
<feature type="domain" description="Membrane transport protein MMPL" evidence="7">
    <location>
        <begin position="572"/>
        <end position="745"/>
    </location>
</feature>
<dbReference type="AlphaFoldDB" id="A0A2V3YGF8"/>
<dbReference type="PANTHER" id="PTHR33406">
    <property type="entry name" value="MEMBRANE PROTEIN MJ1562-RELATED"/>
    <property type="match status" value="1"/>
</dbReference>
<dbReference type="PANTHER" id="PTHR33406:SF13">
    <property type="entry name" value="MEMBRANE PROTEIN YDFJ"/>
    <property type="match status" value="1"/>
</dbReference>
<dbReference type="GO" id="GO:0005886">
    <property type="term" value="C:plasma membrane"/>
    <property type="evidence" value="ECO:0007669"/>
    <property type="project" value="UniProtKB-SubCell"/>
</dbReference>
<dbReference type="Proteomes" id="UP000248057">
    <property type="component" value="Unassembled WGS sequence"/>
</dbReference>
<evidence type="ECO:0000256" key="5">
    <source>
        <dbReference type="ARBA" id="ARBA00023136"/>
    </source>
</evidence>
<evidence type="ECO:0000256" key="2">
    <source>
        <dbReference type="ARBA" id="ARBA00022475"/>
    </source>
</evidence>
<evidence type="ECO:0000256" key="1">
    <source>
        <dbReference type="ARBA" id="ARBA00004651"/>
    </source>
</evidence>
<keyword evidence="2" id="KW-1003">Cell membrane</keyword>
<feature type="transmembrane region" description="Helical" evidence="6">
    <location>
        <begin position="687"/>
        <end position="708"/>
    </location>
</feature>
<evidence type="ECO:0000256" key="4">
    <source>
        <dbReference type="ARBA" id="ARBA00022989"/>
    </source>
</evidence>
<name>A0A2V3YGF8_9FIRM</name>
<feature type="transmembrane region" description="Helical" evidence="6">
    <location>
        <begin position="594"/>
        <end position="612"/>
    </location>
</feature>
<organism evidence="8 9">
    <name type="scientific">Hungatella effluvii</name>
    <dbReference type="NCBI Taxonomy" id="1096246"/>
    <lineage>
        <taxon>Bacteria</taxon>
        <taxon>Bacillati</taxon>
        <taxon>Bacillota</taxon>
        <taxon>Clostridia</taxon>
        <taxon>Lachnospirales</taxon>
        <taxon>Lachnospiraceae</taxon>
        <taxon>Hungatella</taxon>
    </lineage>
</organism>
<feature type="transmembrane region" description="Helical" evidence="6">
    <location>
        <begin position="644"/>
        <end position="666"/>
    </location>
</feature>
<feature type="transmembrane region" description="Helical" evidence="6">
    <location>
        <begin position="170"/>
        <end position="188"/>
    </location>
</feature>
<dbReference type="InterPro" id="IPR004869">
    <property type="entry name" value="MMPL_dom"/>
</dbReference>
<keyword evidence="5 6" id="KW-0472">Membrane</keyword>
<dbReference type="InterPro" id="IPR050545">
    <property type="entry name" value="Mycobact_MmpL"/>
</dbReference>
<feature type="transmembrane region" description="Helical" evidence="6">
    <location>
        <begin position="27"/>
        <end position="46"/>
    </location>
</feature>
<sequence length="821" mass="90578">MSENNQKKQDGGAVIKAATFIVDKRNLFFLLLIIAIIFSAFSKGWVHVENSLSAYLPDNTETRVGLDIMEKEFVTFGMADVMVANISYPQAEEILQKLEAVPGVSGVTFDDTADHYENASALYHITFAYDEKEDACLTSLDTVKETLAGHDFYVSTTLGDTLSETIASEMQAIIVIVAILVVGILLLTSETYAEVIVLLATFLSAAIINMGTNFLFGTISFVSNSVTIVLQLALSIDYAVILCNRFKEEQETLPTREAVIVALSKAIPEISASSLTTVGGLMAMTFMQFEIGVDMGIVLIKAIILSLLSVFIIMPGLLILFSNWMEKTRHKKLIPPIPLVGKIAYRTRFVVPPIFLVLAAAAMFISNQCPYVYGYSQLTTPVQNESQIAEQMIKENFGKDNVLAMIVPGGDYEAERGLLAELEARPEIDYAMGLSNTEAMDGYMLTDKLNPRQFAELADLDYEVAEMLYAAYAANNENYAKIVNGLPTYGVPLIDMFMFLYDEVQEGYVTLDPDLQETLDDAYVQMRDGRVQMEGEHYSRILMSLNLPQEGAETFAFLDEMHTIAGQYYKDEIYLAGDSTSQYDLYKSFQRDNTVVNVVSILIVLAVLLFTFNSAGLPVLLIMVIQGSIWLNFSFPALTRSPLFFMSYLIVSSIQMGANIDYAIVISSRYMELSEQMPQREAMIETMNLSFPTIITSGSMLAIAGLLIGELTSEPAIVAIGQSLARGTLISIFLVLFILPQLLLFGDKIIRKTSFAINVALPTRSAASGFVRVDGRIHGQVSGIITGTIHGVVRGRVDAFVQSGEIKEIEAPEKKEDIEDE</sequence>
<dbReference type="Pfam" id="PF03176">
    <property type="entry name" value="MMPL"/>
    <property type="match status" value="2"/>
</dbReference>
<evidence type="ECO:0000259" key="7">
    <source>
        <dbReference type="Pfam" id="PF03176"/>
    </source>
</evidence>
<keyword evidence="3 6" id="KW-0812">Transmembrane</keyword>
<evidence type="ECO:0000313" key="8">
    <source>
        <dbReference type="EMBL" id="PXX52143.1"/>
    </source>
</evidence>
<comment type="subcellular location">
    <subcellularLocation>
        <location evidence="1">Cell membrane</location>
        <topology evidence="1">Multi-pass membrane protein</topology>
    </subcellularLocation>
</comment>
<dbReference type="EMBL" id="QJKD01000008">
    <property type="protein sequence ID" value="PXX52143.1"/>
    <property type="molecule type" value="Genomic_DNA"/>
</dbReference>
<gene>
    <name evidence="8" type="ORF">DFR60_108229</name>
</gene>
<keyword evidence="4 6" id="KW-1133">Transmembrane helix</keyword>
<protein>
    <submittedName>
        <fullName evidence="8">Putative RND superfamily exporter protein</fullName>
    </submittedName>
</protein>
<evidence type="ECO:0000313" key="9">
    <source>
        <dbReference type="Proteomes" id="UP000248057"/>
    </source>
</evidence>
<dbReference type="GeneID" id="86062630"/>